<dbReference type="OrthoDB" id="4322922at2"/>
<reference evidence="2 3" key="1">
    <citation type="submission" date="2019-05" db="EMBL/GenBank/DDBJ databases">
        <title>Comparative genomics and metabolomics analyses of clavulanic acid producing Streptomyces species provides insight into specialized metabolism and evolution of beta-lactam biosynthetic gene clusters.</title>
        <authorList>
            <person name="Moore M.A."/>
            <person name="Cruz-Morales P."/>
            <person name="Barona Gomez F."/>
            <person name="Kapil T."/>
        </authorList>
    </citation>
    <scope>NUCLEOTIDE SEQUENCE [LARGE SCALE GENOMIC DNA]</scope>
    <source>
        <strain evidence="2 3">NRRL 5741</strain>
    </source>
</reference>
<evidence type="ECO:0000313" key="2">
    <source>
        <dbReference type="EMBL" id="MQT05360.1"/>
    </source>
</evidence>
<comment type="caution">
    <text evidence="2">The sequence shown here is derived from an EMBL/GenBank/DDBJ whole genome shotgun (WGS) entry which is preliminary data.</text>
</comment>
<evidence type="ECO:0000313" key="3">
    <source>
        <dbReference type="Proteomes" id="UP000419138"/>
    </source>
</evidence>
<feature type="region of interest" description="Disordered" evidence="1">
    <location>
        <begin position="63"/>
        <end position="82"/>
    </location>
</feature>
<dbReference type="AlphaFoldDB" id="A0A646KTD6"/>
<evidence type="ECO:0000256" key="1">
    <source>
        <dbReference type="SAM" id="MobiDB-lite"/>
    </source>
</evidence>
<feature type="compositionally biased region" description="Polar residues" evidence="1">
    <location>
        <begin position="68"/>
        <end position="82"/>
    </location>
</feature>
<gene>
    <name evidence="2" type="ORF">FF041_36245</name>
</gene>
<accession>A0A646KTD6</accession>
<proteinExistence type="predicted"/>
<protein>
    <submittedName>
        <fullName evidence="2">Uncharacterized protein</fullName>
    </submittedName>
</protein>
<organism evidence="2 3">
    <name type="scientific">Streptomyces jumonjinensis</name>
    <dbReference type="NCBI Taxonomy" id="1945"/>
    <lineage>
        <taxon>Bacteria</taxon>
        <taxon>Bacillati</taxon>
        <taxon>Actinomycetota</taxon>
        <taxon>Actinomycetes</taxon>
        <taxon>Kitasatosporales</taxon>
        <taxon>Streptomycetaceae</taxon>
        <taxon>Streptomyces</taxon>
    </lineage>
</organism>
<dbReference type="Proteomes" id="UP000419138">
    <property type="component" value="Unassembled WGS sequence"/>
</dbReference>
<name>A0A646KTD6_STRJU</name>
<dbReference type="RefSeq" id="WP_153526744.1">
    <property type="nucleotide sequence ID" value="NZ_JBEPDZ010000022.1"/>
</dbReference>
<keyword evidence="3" id="KW-1185">Reference proteome</keyword>
<sequence length="82" mass="8523">MMQLEPDVAFGVPPEFGMVADTLTENALAKVVERSAVAAVSHTERARAAVAASPRHPFMAAPSVGTAFRSQSAVPSSAGRTR</sequence>
<dbReference type="EMBL" id="VCLA01000201">
    <property type="protein sequence ID" value="MQT05360.1"/>
    <property type="molecule type" value="Genomic_DNA"/>
</dbReference>